<dbReference type="STRING" id="1774970.AUC70_11145"/>
<proteinExistence type="inferred from homology"/>
<accession>A0A1E3VKS3</accession>
<keyword evidence="5" id="KW-1185">Reference proteome</keyword>
<comment type="similarity">
    <text evidence="1">Belongs to the transglycosylase Slt family.</text>
</comment>
<evidence type="ECO:0000256" key="2">
    <source>
        <dbReference type="ARBA" id="ARBA00009387"/>
    </source>
</evidence>
<evidence type="ECO:0000259" key="3">
    <source>
        <dbReference type="Pfam" id="PF01464"/>
    </source>
</evidence>
<evidence type="ECO:0000313" key="4">
    <source>
        <dbReference type="EMBL" id="ODR94113.1"/>
    </source>
</evidence>
<dbReference type="PANTHER" id="PTHR37423">
    <property type="entry name" value="SOLUBLE LYTIC MUREIN TRANSGLYCOSYLASE-RELATED"/>
    <property type="match status" value="1"/>
</dbReference>
<dbReference type="SUPFAM" id="SSF53955">
    <property type="entry name" value="Lysozyme-like"/>
    <property type="match status" value="1"/>
</dbReference>
<evidence type="ECO:0000256" key="1">
    <source>
        <dbReference type="ARBA" id="ARBA00007734"/>
    </source>
</evidence>
<dbReference type="AlphaFoldDB" id="A0A1E3VKS3"/>
<dbReference type="Gene3D" id="1.10.530.10">
    <property type="match status" value="1"/>
</dbReference>
<dbReference type="InterPro" id="IPR023346">
    <property type="entry name" value="Lysozyme-like_dom_sf"/>
</dbReference>
<dbReference type="InterPro" id="IPR008258">
    <property type="entry name" value="Transglycosylase_SLT_dom_1"/>
</dbReference>
<dbReference type="RefSeq" id="WP_069445453.1">
    <property type="nucleotide sequence ID" value="NZ_LPWE01000013.1"/>
</dbReference>
<dbReference type="EMBL" id="LPWE01000013">
    <property type="protein sequence ID" value="ODR94113.1"/>
    <property type="molecule type" value="Genomic_DNA"/>
</dbReference>
<dbReference type="Pfam" id="PF01464">
    <property type="entry name" value="SLT"/>
    <property type="match status" value="1"/>
</dbReference>
<evidence type="ECO:0000313" key="5">
    <source>
        <dbReference type="Proteomes" id="UP000094172"/>
    </source>
</evidence>
<protein>
    <recommendedName>
        <fullName evidence="3">Transglycosylase SLT domain-containing protein</fullName>
    </recommendedName>
</protein>
<reference evidence="4 5" key="1">
    <citation type="journal article" date="2016" name="Environ. Microbiol.">
        <title>New Methyloceanibacter diversity from North Sea sediments includes methanotroph containing solely the soluble methane monooxygenase.</title>
        <authorList>
            <person name="Vekeman B."/>
            <person name="Kerckhof F.M."/>
            <person name="Cremers G."/>
            <person name="de Vos P."/>
            <person name="Vandamme P."/>
            <person name="Boon N."/>
            <person name="Op den Camp H.J."/>
            <person name="Heylen K."/>
        </authorList>
    </citation>
    <scope>NUCLEOTIDE SEQUENCE [LARGE SCALE GENOMIC DNA]</scope>
    <source>
        <strain evidence="4 5">R-67176</strain>
    </source>
</reference>
<name>A0A1E3VKS3_9HYPH</name>
<organism evidence="4 5">
    <name type="scientific">Methyloceanibacter stevinii</name>
    <dbReference type="NCBI Taxonomy" id="1774970"/>
    <lineage>
        <taxon>Bacteria</taxon>
        <taxon>Pseudomonadati</taxon>
        <taxon>Pseudomonadota</taxon>
        <taxon>Alphaproteobacteria</taxon>
        <taxon>Hyphomicrobiales</taxon>
        <taxon>Hyphomicrobiaceae</taxon>
        <taxon>Methyloceanibacter</taxon>
    </lineage>
</organism>
<dbReference type="PANTHER" id="PTHR37423:SF2">
    <property type="entry name" value="MEMBRANE-BOUND LYTIC MUREIN TRANSGLYCOSYLASE C"/>
    <property type="match status" value="1"/>
</dbReference>
<comment type="similarity">
    <text evidence="2">Belongs to the virb1 family.</text>
</comment>
<sequence length="62" mass="6755">MQLMPATARGVARRYNVTYSKSKLTNPAYNTQLGEAFLNDLITNYDGSYFMALAAYNAGPGA</sequence>
<comment type="caution">
    <text evidence="4">The sequence shown here is derived from an EMBL/GenBank/DDBJ whole genome shotgun (WGS) entry which is preliminary data.</text>
</comment>
<gene>
    <name evidence="4" type="ORF">AUC70_11145</name>
</gene>
<dbReference type="Proteomes" id="UP000094172">
    <property type="component" value="Unassembled WGS sequence"/>
</dbReference>
<feature type="domain" description="Transglycosylase SLT" evidence="3">
    <location>
        <begin position="1"/>
        <end position="61"/>
    </location>
</feature>